<evidence type="ECO:0000313" key="1">
    <source>
        <dbReference type="EMBL" id="MBB5233095.1"/>
    </source>
</evidence>
<keyword evidence="2" id="KW-1185">Reference proteome</keyword>
<gene>
    <name evidence="1" type="ORF">HNQ09_000512</name>
</gene>
<reference evidence="1 2" key="1">
    <citation type="submission" date="2020-08" db="EMBL/GenBank/DDBJ databases">
        <title>Genomic Encyclopedia of Type Strains, Phase IV (KMG-IV): sequencing the most valuable type-strain genomes for metagenomic binning, comparative biology and taxonomic classification.</title>
        <authorList>
            <person name="Goeker M."/>
        </authorList>
    </citation>
    <scope>NUCLEOTIDE SEQUENCE [LARGE SCALE GENOMIC DNA]</scope>
    <source>
        <strain evidence="1 2">DSM 101791</strain>
    </source>
</reference>
<dbReference type="Proteomes" id="UP000525389">
    <property type="component" value="Unassembled WGS sequence"/>
</dbReference>
<protein>
    <submittedName>
        <fullName evidence="1">Uncharacterized protein</fullName>
    </submittedName>
</protein>
<sequence>MGEAKRRKQLGLMPTVHPFEAEIALDGTVTLRRGPDDAALRERLLTALRETQPQAEGWARAYRRAYVLAGLAREALRTPGDLEAIPVPPLRRLAGELVLGFGARTLEDGSPGLTRDHALLDGDGDGAALRVRTRQHSFDGERWQSLPGQADPVAGLRELLRHPLAQQPGRLVASLRAEHWREGRIDFDPEPPEEMLEELEALVRGWHGGGPEGWEAAHLGAFARAEADPPGEEGTPTARRVTLELREETPLGSPFALAFLGGLEVHLDPDAGAYTLDSETWQLYADPGAVHTEEDSSGLGELISSMLDVDTVPVTVWADGRIEWTPGDVPEEHADRLRGDLRGATGAGDPAAWAGWTRALLAETFADEAPWLGGVGELPPVQAVRLDLPTDALADPDDPAQYFIESEVSFDGQAWRDLYAEELPEELQGLRPTN</sequence>
<organism evidence="1 2">
    <name type="scientific">Deinococcus budaensis</name>
    <dbReference type="NCBI Taxonomy" id="1665626"/>
    <lineage>
        <taxon>Bacteria</taxon>
        <taxon>Thermotogati</taxon>
        <taxon>Deinococcota</taxon>
        <taxon>Deinococci</taxon>
        <taxon>Deinococcales</taxon>
        <taxon>Deinococcaceae</taxon>
        <taxon>Deinococcus</taxon>
    </lineage>
</organism>
<accession>A0A7W8GCJ7</accession>
<dbReference type="EMBL" id="JACHFN010000001">
    <property type="protein sequence ID" value="MBB5233095.1"/>
    <property type="molecule type" value="Genomic_DNA"/>
</dbReference>
<dbReference type="AlphaFoldDB" id="A0A7W8GCJ7"/>
<comment type="caution">
    <text evidence="1">The sequence shown here is derived from an EMBL/GenBank/DDBJ whole genome shotgun (WGS) entry which is preliminary data.</text>
</comment>
<evidence type="ECO:0000313" key="2">
    <source>
        <dbReference type="Proteomes" id="UP000525389"/>
    </source>
</evidence>
<name>A0A7W8GCJ7_9DEIO</name>
<dbReference type="RefSeq" id="WP_184024936.1">
    <property type="nucleotide sequence ID" value="NZ_JACHFN010000001.1"/>
</dbReference>
<proteinExistence type="predicted"/>